<evidence type="ECO:0000256" key="1">
    <source>
        <dbReference type="ARBA" id="ARBA00022614"/>
    </source>
</evidence>
<dbReference type="PANTHER" id="PTHR32009:SF155">
    <property type="entry name" value="DISEASE RESISTANCE PROTEIN (TIR-NBS-LRR CLASS)"/>
    <property type="match status" value="1"/>
</dbReference>
<dbReference type="InterPro" id="IPR035897">
    <property type="entry name" value="Toll_tir_struct_dom_sf"/>
</dbReference>
<dbReference type="GO" id="GO:0006950">
    <property type="term" value="P:response to stress"/>
    <property type="evidence" value="ECO:0007669"/>
    <property type="project" value="UniProtKB-ARBA"/>
</dbReference>
<sequence>MKEKIASTSCCNIQEKHDVFISFRGEDTRDGFTSHLHAALERKNIKTFIDYELKKGGEISANLERAIEESKLSIVVFSKDYASSKWCLNELAKIIDCNKSRRRQIVIPVFYQVTPSEVRKQSGRFLDAFTKHQRTEREDRVEKWRAALMEAAALAGWDSSVTRPESVLVDEIVKDVLKKLTYDSLTYMEGLVGIDSRIMHIKWLLNSDEFSDVCSVGIWGMPGIGKTTIAEWNWNYLNYSYSFIECSNLIKDASSEIVANAHHTIQLIAAASVSAYKFLPRGAKALFSFPITEIPTWFNYQSVGSSLSVRLPPGCLNNRFMGFELCIVVESPNMEELYSFSSSPHGWISEAEAVCDHMLLLYDHEIFTKRIADEGLPFPSNGEPKVMHSTDIVEDEMEYCCKLQRRHRVERDAVVPPMEWPVITTDFTFPIDSAICITNTLEGRTRGTAFTSHLHAALEQKKIRAFIDYELKKGGEIFGNLGRAIEESKLSLVVFSKDYASSKWCLNELVNIIDCMRSNRQQMVIPVFYQIKPSEVRKQSGSFVDAFSKHERTERRDKVQTWRTALMEAAALAGWDSSVTR</sequence>
<dbReference type="Gene3D" id="3.40.50.10140">
    <property type="entry name" value="Toll/interleukin-1 receptor homology (TIR) domain"/>
    <property type="match status" value="2"/>
</dbReference>
<keyword evidence="3" id="KW-0520">NAD</keyword>
<evidence type="ECO:0000313" key="5">
    <source>
        <dbReference type="EMBL" id="OMP10872.1"/>
    </source>
</evidence>
<dbReference type="OrthoDB" id="850167at2759"/>
<evidence type="ECO:0000256" key="2">
    <source>
        <dbReference type="ARBA" id="ARBA00022737"/>
    </source>
</evidence>
<dbReference type="Gene3D" id="3.40.50.300">
    <property type="entry name" value="P-loop containing nucleotide triphosphate hydrolases"/>
    <property type="match status" value="1"/>
</dbReference>
<dbReference type="AlphaFoldDB" id="A0A1R3KUX2"/>
<reference evidence="6" key="1">
    <citation type="submission" date="2013-09" db="EMBL/GenBank/DDBJ databases">
        <title>Corchorus olitorius genome sequencing.</title>
        <authorList>
            <person name="Alam M."/>
            <person name="Haque M.S."/>
            <person name="Islam M.S."/>
            <person name="Emdad E.M."/>
            <person name="Islam M.M."/>
            <person name="Ahmed B."/>
            <person name="Halim A."/>
            <person name="Hossen Q.M.M."/>
            <person name="Hossain M.Z."/>
            <person name="Ahmed R."/>
            <person name="Khan M.M."/>
            <person name="Islam R."/>
            <person name="Rashid M.M."/>
            <person name="Khan S.A."/>
            <person name="Rahman M.S."/>
            <person name="Alam M."/>
            <person name="Yahiya A.S."/>
            <person name="Khan M.S."/>
            <person name="Azam M.S."/>
            <person name="Haque T."/>
            <person name="Lashkar M.Z.H."/>
            <person name="Akhand A.I."/>
            <person name="Morshed G."/>
            <person name="Roy S."/>
            <person name="Uddin K.S."/>
            <person name="Rabeya T."/>
            <person name="Hossain A.S."/>
            <person name="Chowdhury A."/>
            <person name="Snigdha A.R."/>
            <person name="Mortoza M.S."/>
            <person name="Matin S.A."/>
            <person name="Hoque S.M.E."/>
            <person name="Islam M.K."/>
            <person name="Roy D.K."/>
            <person name="Haider R."/>
            <person name="Moosa M.M."/>
            <person name="Elias S.M."/>
            <person name="Hasan A.M."/>
            <person name="Jahan S."/>
            <person name="Shafiuddin M."/>
            <person name="Mahmood N."/>
            <person name="Shommy N.S."/>
        </authorList>
    </citation>
    <scope>NUCLEOTIDE SEQUENCE [LARGE SCALE GENOMIC DNA]</scope>
    <source>
        <strain evidence="6">cv. O-4</strain>
    </source>
</reference>
<feature type="domain" description="TIR" evidence="4">
    <location>
        <begin position="429"/>
        <end position="581"/>
    </location>
</feature>
<dbReference type="PANTHER" id="PTHR32009">
    <property type="entry name" value="TMV RESISTANCE PROTEIN N-LIKE"/>
    <property type="match status" value="1"/>
</dbReference>
<accession>A0A1R3KUX2</accession>
<organism evidence="5 6">
    <name type="scientific">Corchorus olitorius</name>
    <dbReference type="NCBI Taxonomy" id="93759"/>
    <lineage>
        <taxon>Eukaryota</taxon>
        <taxon>Viridiplantae</taxon>
        <taxon>Streptophyta</taxon>
        <taxon>Embryophyta</taxon>
        <taxon>Tracheophyta</taxon>
        <taxon>Spermatophyta</taxon>
        <taxon>Magnoliopsida</taxon>
        <taxon>eudicotyledons</taxon>
        <taxon>Gunneridae</taxon>
        <taxon>Pentapetalae</taxon>
        <taxon>rosids</taxon>
        <taxon>malvids</taxon>
        <taxon>Malvales</taxon>
        <taxon>Malvaceae</taxon>
        <taxon>Grewioideae</taxon>
        <taxon>Apeibeae</taxon>
        <taxon>Corchorus</taxon>
    </lineage>
</organism>
<keyword evidence="1" id="KW-0433">Leucine-rich repeat</keyword>
<dbReference type="InterPro" id="IPR045344">
    <property type="entry name" value="C-JID"/>
</dbReference>
<dbReference type="Proteomes" id="UP000187203">
    <property type="component" value="Unassembled WGS sequence"/>
</dbReference>
<dbReference type="Pfam" id="PF20160">
    <property type="entry name" value="C-JID"/>
    <property type="match status" value="1"/>
</dbReference>
<keyword evidence="2" id="KW-0677">Repeat</keyword>
<keyword evidence="6" id="KW-1185">Reference proteome</keyword>
<evidence type="ECO:0000259" key="4">
    <source>
        <dbReference type="PROSITE" id="PS50104"/>
    </source>
</evidence>
<dbReference type="EMBL" id="AWUE01011180">
    <property type="protein sequence ID" value="OMP10872.1"/>
    <property type="molecule type" value="Genomic_DNA"/>
</dbReference>
<name>A0A1R3KUX2_9ROSI</name>
<dbReference type="SMART" id="SM00255">
    <property type="entry name" value="TIR"/>
    <property type="match status" value="2"/>
</dbReference>
<dbReference type="InterPro" id="IPR027417">
    <property type="entry name" value="P-loop_NTPase"/>
</dbReference>
<evidence type="ECO:0000313" key="6">
    <source>
        <dbReference type="Proteomes" id="UP000187203"/>
    </source>
</evidence>
<feature type="domain" description="TIR" evidence="4">
    <location>
        <begin position="15"/>
        <end position="180"/>
    </location>
</feature>
<dbReference type="PROSITE" id="PS50104">
    <property type="entry name" value="TIR"/>
    <property type="match status" value="2"/>
</dbReference>
<dbReference type="STRING" id="93759.A0A1R3KUX2"/>
<dbReference type="GO" id="GO:0007165">
    <property type="term" value="P:signal transduction"/>
    <property type="evidence" value="ECO:0007669"/>
    <property type="project" value="InterPro"/>
</dbReference>
<dbReference type="InterPro" id="IPR000157">
    <property type="entry name" value="TIR_dom"/>
</dbReference>
<dbReference type="Pfam" id="PF01582">
    <property type="entry name" value="TIR"/>
    <property type="match status" value="2"/>
</dbReference>
<dbReference type="SUPFAM" id="SSF52540">
    <property type="entry name" value="P-loop containing nucleoside triphosphate hydrolases"/>
    <property type="match status" value="1"/>
</dbReference>
<dbReference type="FunFam" id="3.40.50.10140:FF:000007">
    <property type="entry name" value="Disease resistance protein (TIR-NBS-LRR class)"/>
    <property type="match status" value="2"/>
</dbReference>
<comment type="caution">
    <text evidence="5">The sequence shown here is derived from an EMBL/GenBank/DDBJ whole genome shotgun (WGS) entry which is preliminary data.</text>
</comment>
<proteinExistence type="predicted"/>
<evidence type="ECO:0000256" key="3">
    <source>
        <dbReference type="ARBA" id="ARBA00023027"/>
    </source>
</evidence>
<protein>
    <recommendedName>
        <fullName evidence="4">TIR domain-containing protein</fullName>
    </recommendedName>
</protein>
<gene>
    <name evidence="5" type="ORF">COLO4_04203</name>
</gene>
<dbReference type="SUPFAM" id="SSF52200">
    <property type="entry name" value="Toll/Interleukin receptor TIR domain"/>
    <property type="match status" value="2"/>
</dbReference>